<name>A0A7C8ITZ7_9PEZI</name>
<accession>A0A7C8ITZ7</accession>
<dbReference type="InterPro" id="IPR002293">
    <property type="entry name" value="AA/rel_permease1"/>
</dbReference>
<feature type="transmembrane region" description="Helical" evidence="6">
    <location>
        <begin position="475"/>
        <end position="492"/>
    </location>
</feature>
<evidence type="ECO:0000256" key="3">
    <source>
        <dbReference type="ARBA" id="ARBA00022692"/>
    </source>
</evidence>
<dbReference type="OrthoDB" id="3257095at2759"/>
<dbReference type="Pfam" id="PF13520">
    <property type="entry name" value="AA_permease_2"/>
    <property type="match status" value="1"/>
</dbReference>
<feature type="transmembrane region" description="Helical" evidence="6">
    <location>
        <begin position="282"/>
        <end position="304"/>
    </location>
</feature>
<evidence type="ECO:0000256" key="2">
    <source>
        <dbReference type="ARBA" id="ARBA00022448"/>
    </source>
</evidence>
<dbReference type="GO" id="GO:0016020">
    <property type="term" value="C:membrane"/>
    <property type="evidence" value="ECO:0007669"/>
    <property type="project" value="UniProtKB-SubCell"/>
</dbReference>
<keyword evidence="3 6" id="KW-0812">Transmembrane</keyword>
<dbReference type="Proteomes" id="UP000481858">
    <property type="component" value="Unassembled WGS sequence"/>
</dbReference>
<dbReference type="InParanoid" id="A0A7C8ITZ7"/>
<dbReference type="AlphaFoldDB" id="A0A7C8ITZ7"/>
<gene>
    <name evidence="7" type="ORF">GQX73_g9774</name>
</gene>
<evidence type="ECO:0000313" key="8">
    <source>
        <dbReference type="Proteomes" id="UP000481858"/>
    </source>
</evidence>
<protein>
    <recommendedName>
        <fullName evidence="9">Amino acid permease/ SLC12A domain-containing protein</fullName>
    </recommendedName>
</protein>
<comment type="subcellular location">
    <subcellularLocation>
        <location evidence="1">Membrane</location>
        <topology evidence="1">Multi-pass membrane protein</topology>
    </subcellularLocation>
</comment>
<dbReference type="EMBL" id="WUBL01000181">
    <property type="protein sequence ID" value="KAF2963799.1"/>
    <property type="molecule type" value="Genomic_DNA"/>
</dbReference>
<evidence type="ECO:0000256" key="4">
    <source>
        <dbReference type="ARBA" id="ARBA00022989"/>
    </source>
</evidence>
<evidence type="ECO:0000256" key="5">
    <source>
        <dbReference type="ARBA" id="ARBA00023136"/>
    </source>
</evidence>
<feature type="transmembrane region" description="Helical" evidence="6">
    <location>
        <begin position="203"/>
        <end position="222"/>
    </location>
</feature>
<evidence type="ECO:0000256" key="6">
    <source>
        <dbReference type="SAM" id="Phobius"/>
    </source>
</evidence>
<feature type="transmembrane region" description="Helical" evidence="6">
    <location>
        <begin position="176"/>
        <end position="196"/>
    </location>
</feature>
<keyword evidence="8" id="KW-1185">Reference proteome</keyword>
<dbReference type="Gene3D" id="1.20.1740.10">
    <property type="entry name" value="Amino acid/polyamine transporter I"/>
    <property type="match status" value="1"/>
</dbReference>
<feature type="transmembrane region" description="Helical" evidence="6">
    <location>
        <begin position="383"/>
        <end position="405"/>
    </location>
</feature>
<dbReference type="PANTHER" id="PTHR45649">
    <property type="entry name" value="AMINO-ACID PERMEASE BAT1"/>
    <property type="match status" value="1"/>
</dbReference>
<feature type="transmembrane region" description="Helical" evidence="6">
    <location>
        <begin position="504"/>
        <end position="523"/>
    </location>
</feature>
<feature type="transmembrane region" description="Helical" evidence="6">
    <location>
        <begin position="339"/>
        <end position="362"/>
    </location>
</feature>
<proteinExistence type="predicted"/>
<keyword evidence="5 6" id="KW-0472">Membrane</keyword>
<feature type="transmembrane region" description="Helical" evidence="6">
    <location>
        <begin position="81"/>
        <end position="105"/>
    </location>
</feature>
<feature type="transmembrane region" description="Helical" evidence="6">
    <location>
        <begin position="126"/>
        <end position="149"/>
    </location>
</feature>
<evidence type="ECO:0000313" key="7">
    <source>
        <dbReference type="EMBL" id="KAF2963799.1"/>
    </source>
</evidence>
<evidence type="ECO:0008006" key="9">
    <source>
        <dbReference type="Google" id="ProtNLM"/>
    </source>
</evidence>
<comment type="caution">
    <text evidence="7">The sequence shown here is derived from an EMBL/GenBank/DDBJ whole genome shotgun (WGS) entry which is preliminary data.</text>
</comment>
<evidence type="ECO:0000256" key="1">
    <source>
        <dbReference type="ARBA" id="ARBA00004141"/>
    </source>
</evidence>
<reference evidence="7 8" key="1">
    <citation type="submission" date="2019-12" db="EMBL/GenBank/DDBJ databases">
        <title>Draft genome sequence of the ascomycete Xylaria multiplex DSM 110363.</title>
        <authorList>
            <person name="Buettner E."/>
            <person name="Kellner H."/>
        </authorList>
    </citation>
    <scope>NUCLEOTIDE SEQUENCE [LARGE SCALE GENOMIC DNA]</scope>
    <source>
        <strain evidence="7 8">DSM 110363</strain>
    </source>
</reference>
<feature type="transmembrane region" description="Helical" evidence="6">
    <location>
        <begin position="44"/>
        <end position="61"/>
    </location>
</feature>
<organism evidence="7 8">
    <name type="scientific">Xylaria multiplex</name>
    <dbReference type="NCBI Taxonomy" id="323545"/>
    <lineage>
        <taxon>Eukaryota</taxon>
        <taxon>Fungi</taxon>
        <taxon>Dikarya</taxon>
        <taxon>Ascomycota</taxon>
        <taxon>Pezizomycotina</taxon>
        <taxon>Sordariomycetes</taxon>
        <taxon>Xylariomycetidae</taxon>
        <taxon>Xylariales</taxon>
        <taxon>Xylariaceae</taxon>
        <taxon>Xylaria</taxon>
    </lineage>
</organism>
<feature type="transmembrane region" description="Helical" evidence="6">
    <location>
        <begin position="242"/>
        <end position="261"/>
    </location>
</feature>
<feature type="transmembrane region" description="Helical" evidence="6">
    <location>
        <begin position="411"/>
        <end position="433"/>
    </location>
</feature>
<keyword evidence="2" id="KW-0813">Transport</keyword>
<dbReference type="PIRSF" id="PIRSF006060">
    <property type="entry name" value="AA_transporter"/>
    <property type="match status" value="1"/>
</dbReference>
<sequence length="547" mass="59187">MASNGSLKSGMRSEVLEPVISGRFSDDDDAILTRLGKKPVLRRNFGFLTILGFGCTVLITWEGSLNVFLVGLQNGGPAGLIYGFIVVWVGTLSLFATLSELVSMAPTSGGQYHWVSMLAPPSCRKFLGYLTGWLTLTGWQALVAAGAYLTATMIQGLIILTHPGYLATIQDWHSTLLFWAVILFSFSVNICIGSVLAKLEGVFLVIHILGFFAVILSITIIGQPSNPEAVWDTWLNLGGWPTQGLSFSIGVIGNVVAFVGADGAIHMSEEIRNAPLVIPRSLLTGAMINGSLGFAMIVVTLYYMGDLDAALAENPTVPFIAIFHNALHSTAGAAVLSSIPVVMAFSAMMGILASTSRVYWAFARDRGLPGWKALRKVNERTGVPLYSVLTASIVAIILSLVTIGGSTAFNAVVSIPVAGLFGSYFITASLLLYRRISGDIVAPGVQHREITMNTTTPNLTWGPWRLHGIWGISNNLLSCAFLLYFLFFSFWPPFIQVTPQNMNWSILLTGGAIAFSVSYYFLWARKVYTGPIIEITPSLTEETQEMM</sequence>
<dbReference type="PANTHER" id="PTHR45649:SF1">
    <property type="entry name" value="TRANSPORTER, PUTATIVE (EUROFUNG)-RELATED"/>
    <property type="match status" value="1"/>
</dbReference>
<dbReference type="GO" id="GO:0022857">
    <property type="term" value="F:transmembrane transporter activity"/>
    <property type="evidence" value="ECO:0007669"/>
    <property type="project" value="InterPro"/>
</dbReference>
<keyword evidence="4 6" id="KW-1133">Transmembrane helix</keyword>